<proteinExistence type="predicted"/>
<dbReference type="PANTHER" id="PTHR22595">
    <property type="entry name" value="CHITINASE-RELATED"/>
    <property type="match status" value="1"/>
</dbReference>
<dbReference type="InterPro" id="IPR023346">
    <property type="entry name" value="Lysozyme-like_dom_sf"/>
</dbReference>
<dbReference type="GO" id="GO:0000272">
    <property type="term" value="P:polysaccharide catabolic process"/>
    <property type="evidence" value="ECO:0007669"/>
    <property type="project" value="UniProtKB-KW"/>
</dbReference>
<dbReference type="InterPro" id="IPR000726">
    <property type="entry name" value="Glyco_hydro_19_cat"/>
</dbReference>
<feature type="region of interest" description="Disordered" evidence="5">
    <location>
        <begin position="1"/>
        <end position="104"/>
    </location>
</feature>
<dbReference type="Gene3D" id="1.10.530.10">
    <property type="match status" value="1"/>
</dbReference>
<name>A0AAW2H7Q9_9NEOP</name>
<protein>
    <recommendedName>
        <fullName evidence="6">Glycoside hydrolase family 19 catalytic domain-containing protein</fullName>
    </recommendedName>
</protein>
<keyword evidence="3" id="KW-0326">Glycosidase</keyword>
<keyword evidence="4" id="KW-0624">Polysaccharide degradation</keyword>
<comment type="caution">
    <text evidence="7">The sequence shown here is derived from an EMBL/GenBank/DDBJ whole genome shotgun (WGS) entry which is preliminary data.</text>
</comment>
<gene>
    <name evidence="7" type="ORF">PYX00_011459</name>
</gene>
<dbReference type="AlphaFoldDB" id="A0AAW2H7Q9"/>
<feature type="compositionally biased region" description="Gly residues" evidence="5">
    <location>
        <begin position="1"/>
        <end position="101"/>
    </location>
</feature>
<accession>A0AAW2H7Q9</accession>
<feature type="domain" description="Glycoside hydrolase family 19 catalytic" evidence="6">
    <location>
        <begin position="137"/>
        <end position="242"/>
    </location>
</feature>
<dbReference type="EMBL" id="JARGDH010000006">
    <property type="protein sequence ID" value="KAL0265744.1"/>
    <property type="molecule type" value="Genomic_DNA"/>
</dbReference>
<dbReference type="Pfam" id="PF00182">
    <property type="entry name" value="Glyco_hydro_19"/>
    <property type="match status" value="1"/>
</dbReference>
<evidence type="ECO:0000256" key="5">
    <source>
        <dbReference type="SAM" id="MobiDB-lite"/>
    </source>
</evidence>
<evidence type="ECO:0000256" key="3">
    <source>
        <dbReference type="ARBA" id="ARBA00023295"/>
    </source>
</evidence>
<evidence type="ECO:0000256" key="1">
    <source>
        <dbReference type="ARBA" id="ARBA00022801"/>
    </source>
</evidence>
<keyword evidence="1" id="KW-0378">Hydrolase</keyword>
<dbReference type="GO" id="GO:0006032">
    <property type="term" value="P:chitin catabolic process"/>
    <property type="evidence" value="ECO:0007669"/>
    <property type="project" value="InterPro"/>
</dbReference>
<dbReference type="GO" id="GO:0004568">
    <property type="term" value="F:chitinase activity"/>
    <property type="evidence" value="ECO:0007669"/>
    <property type="project" value="InterPro"/>
</dbReference>
<evidence type="ECO:0000313" key="7">
    <source>
        <dbReference type="EMBL" id="KAL0265744.1"/>
    </source>
</evidence>
<evidence type="ECO:0000259" key="6">
    <source>
        <dbReference type="Pfam" id="PF00182"/>
    </source>
</evidence>
<evidence type="ECO:0000256" key="2">
    <source>
        <dbReference type="ARBA" id="ARBA00023277"/>
    </source>
</evidence>
<keyword evidence="2" id="KW-0119">Carbohydrate metabolism</keyword>
<reference evidence="7" key="1">
    <citation type="journal article" date="2024" name="Gigascience">
        <title>Chromosome-level genome of the poultry shaft louse Menopon gallinae provides insight into the host-switching and adaptive evolution of parasitic lice.</title>
        <authorList>
            <person name="Xu Y."/>
            <person name="Ma L."/>
            <person name="Liu S."/>
            <person name="Liang Y."/>
            <person name="Liu Q."/>
            <person name="He Z."/>
            <person name="Tian L."/>
            <person name="Duan Y."/>
            <person name="Cai W."/>
            <person name="Li H."/>
            <person name="Song F."/>
        </authorList>
    </citation>
    <scope>NUCLEOTIDE SEQUENCE</scope>
    <source>
        <strain evidence="7">Cailab_2023a</strain>
    </source>
</reference>
<organism evidence="7">
    <name type="scientific">Menopon gallinae</name>
    <name type="common">poultry shaft louse</name>
    <dbReference type="NCBI Taxonomy" id="328185"/>
    <lineage>
        <taxon>Eukaryota</taxon>
        <taxon>Metazoa</taxon>
        <taxon>Ecdysozoa</taxon>
        <taxon>Arthropoda</taxon>
        <taxon>Hexapoda</taxon>
        <taxon>Insecta</taxon>
        <taxon>Pterygota</taxon>
        <taxon>Neoptera</taxon>
        <taxon>Paraneoptera</taxon>
        <taxon>Psocodea</taxon>
        <taxon>Troctomorpha</taxon>
        <taxon>Phthiraptera</taxon>
        <taxon>Amblycera</taxon>
        <taxon>Menoponidae</taxon>
        <taxon>Menopon</taxon>
    </lineage>
</organism>
<dbReference type="GO" id="GO:0016998">
    <property type="term" value="P:cell wall macromolecule catabolic process"/>
    <property type="evidence" value="ECO:0007669"/>
    <property type="project" value="InterPro"/>
</dbReference>
<dbReference type="SUPFAM" id="SSF53955">
    <property type="entry name" value="Lysozyme-like"/>
    <property type="match status" value="1"/>
</dbReference>
<sequence length="289" mass="27918">MSGGGGGAPSGGGASGGAGSGDTSGGGGASGGAGSGDTSGGGGTSGGTGGGGGSTSGGGDTSGGAGGGGSTPGGGSGDTSGGTGGGSGDSGGSQGGSGGGKITKEQLQKAVKSAGYTPNPKYLDIVLKKTNEKIPNKDEAAMFIAQLIHESGGLNHIEEIACKNGSCKGKYGSGAPGKDYHGRGFIQLTWGDNYKAASKGLGMGTQLYDNPEKVSQDPNIAMDVSVWFWKTRVASQPGVKNMQFGATTKAINGPIECGGKSQTPQKRYQIYLKVAEAFGIKKKATSDGC</sequence>
<dbReference type="CDD" id="cd00325">
    <property type="entry name" value="chitinase_GH19"/>
    <property type="match status" value="1"/>
</dbReference>
<dbReference type="PANTHER" id="PTHR22595:SF197">
    <property type="entry name" value="CHITINASE FAMILY PROTEIN"/>
    <property type="match status" value="1"/>
</dbReference>
<evidence type="ECO:0000256" key="4">
    <source>
        <dbReference type="ARBA" id="ARBA00023326"/>
    </source>
</evidence>